<dbReference type="Gene3D" id="1.50.10.20">
    <property type="match status" value="2"/>
</dbReference>
<keyword evidence="1" id="KW-1015">Disulfide bond</keyword>
<feature type="domain" description="Alpha-2-macroglobulin" evidence="4">
    <location>
        <begin position="722"/>
        <end position="811"/>
    </location>
</feature>
<dbReference type="Pfam" id="PF07703">
    <property type="entry name" value="A2M_BRD"/>
    <property type="match status" value="1"/>
</dbReference>
<dbReference type="Pfam" id="PF07677">
    <property type="entry name" value="A2M_recep"/>
    <property type="match status" value="1"/>
</dbReference>
<dbReference type="SUPFAM" id="SSF48239">
    <property type="entry name" value="Terpenoid cyclases/Protein prenyltransferases"/>
    <property type="match status" value="2"/>
</dbReference>
<gene>
    <name evidence="6" type="ORF">B5V51_6028</name>
</gene>
<dbReference type="InterPro" id="IPR013783">
    <property type="entry name" value="Ig-like_fold"/>
</dbReference>
<dbReference type="InterPro" id="IPR008930">
    <property type="entry name" value="Terpenoid_cyclase/PrenylTrfase"/>
</dbReference>
<feature type="domain" description="Alpha-2-macroglobulin bait region" evidence="3">
    <location>
        <begin position="497"/>
        <end position="627"/>
    </location>
</feature>
<dbReference type="InterPro" id="IPR001599">
    <property type="entry name" value="Macroglobln_a2"/>
</dbReference>
<name>A0A2A4J875_HELVI</name>
<feature type="region of interest" description="Disordered" evidence="2">
    <location>
        <begin position="1800"/>
        <end position="1819"/>
    </location>
</feature>
<dbReference type="PROSITE" id="PS00477">
    <property type="entry name" value="ALPHA_2_MACROGLOBULIN"/>
    <property type="match status" value="2"/>
</dbReference>
<dbReference type="InterPro" id="IPR009048">
    <property type="entry name" value="A-macroglobulin_rcpt-bd"/>
</dbReference>
<feature type="domain" description="Alpha-macroglobulin receptor-binding" evidence="5">
    <location>
        <begin position="1609"/>
        <end position="1705"/>
    </location>
</feature>
<evidence type="ECO:0000313" key="6">
    <source>
        <dbReference type="EMBL" id="PCG67724.1"/>
    </source>
</evidence>
<evidence type="ECO:0000259" key="3">
    <source>
        <dbReference type="SMART" id="SM01359"/>
    </source>
</evidence>
<dbReference type="SMART" id="SM01361">
    <property type="entry name" value="A2M_recep"/>
    <property type="match status" value="1"/>
</dbReference>
<dbReference type="PANTHER" id="PTHR11412">
    <property type="entry name" value="MACROGLOBULIN / COMPLEMENT"/>
    <property type="match status" value="1"/>
</dbReference>
<sequence length="2371" mass="261584">MNRACISRFYTDGPAHLMLSLLTEDRQTVIASRELPAGDGGCLDINAPLLPNSKADLIVTIRYPEAQCVWERRVPLRIASGRVVVLSTERARYKPGELVRIRVLALRQDLAPSHGVIEEIWLEGPRGAWEGSRVTQWHRVRTRLGLAQLQYQLDELVPSGKWTLRARLGDGSQGSSVFWVGNYELPPFQLSVRHAPKVLRTSERLVWTVCVRYPWSEAVEGMLVIRLRGAGGGGGGIRTAVQLRAPKACHRHAAAAKRVGLGGADPPDVVVADFSFQEEGTRIWQNTTVVSQVVDKAVTLEFLTKHRAVISPGLPYKLKVKATRWDDKPAPNEMVRVCRYSKHLGDMTQAKSGNTMCAEGVTDANGVARLLFAAGDDAAPLYKFEAQLSNDTTISAVPLTLPVRNSSSVHAALGPLKAESRQARTFVPLYLHTNSTSKPFTVHFVVITRGGIIYRWGATTQCPTSSSTDQVHTTSRNSKCSNLRVVMAQQQAPTNRIARRLTFKTGSRYAFDYPGKHDVFMAQRDTSNVSVDISDALLERYQLRVMLPIKVSHQMCPDSHLIAYFYHEGELVSASKHFEMEECFANKVEATWLTRQAQPGSTVSLQVSTPGPALCGLSVLDTAAKWTQPPRSAKEQLMSGLRRLIDSHRNLTEYDAAGVCFLNNDTPDITSSSIELTASWMAAAGVRLIGGDNHGSKSCKPRPPALLVVEESTVARSDFSEAWLWRLLGVGSNGSAVASARAPDSITRFEAAAVCVSRNGIAMSNPAVLQVFREFFIHADSPKRLRKGDSTIIRYRIFNYLYEPLSVQVQILTDPHMEGPKDLVESACVAARSSIARRFEVRARVAAPARVSIRAKAVSDGNCGNITSGNTGVSDEVIIRIAVDPEGVPVREQKSTLLCGNSSKELNTSEVVWNWPPVQAVPGTETLTVWAVGDVTGPLLADADSLLIIPRGCGEQNMAQLATNLLALNQLEPTSIAALSAKENVARGFTRQLQYVHPSGGFSAFGPSDATSSTWLTAFVVRHLRKAHKLLWPNLQVPPAIIRAERWLLNQQMENGCFRNEGQVFHRELRGGLNDDGEIASVALTAYVITSLIDSASPLPHRVIHNTLSCLRAFPPLKTKTPSLKTRVYALSLLAYAYIKLERYEEEIKSSNEASLRRSVGGLEENEKEKQVAELLKLAKRSGDYDADSLLIIPRGCGEQNMAQLATNLLALNQLEPTSIAALSAKENVARGFTRQLQYVHPSGGFSAFGPSDATSSTWLTAFVVRHLRKAHKLLWPNLQVPPAIIRAERWLLNQQMENGCFRNEGQVFHRELRGGLNDDGEIASVALTAYVITSLIDSASPLPHRVIHNTLSCLRAFPPLKTKTPSLKTRVYALSLLAYAYIKLERYEEEIKSSNEASLRRSVGGLEENEKEKQVAELLKLAKRSGDYVWWEASSLSTSIEATSYALLALAAARDVQAARPDAAAAARWLNAHRTSTGGFISTQDTLVALEALTAWSSQAPKTHLNVTAQCSQMLHKVTLHPGVSIPDVMKIKPGERLSVSVEGTGCALIQATRAYNTLSTDSTPSDKQLSVQVSVHTDGPFNCEDNGSNCYCAAVIEACVTWTGSFPEMALLEVTLPGGYGADAQLLYSQMHKPTTLLRRIEVSPPSSRATFYLGTRDGSDISGHVGHQCYNIHATGPRVKTRPAYVRVQDYYVPSVNDTQIYTIPEDCLPRIVHESKEYRSSDNLYNKARSADSDEIVITHEYSFDDIPEGIPLEDPLIYDHITENDNYRVAYNHHENIGRLEKPKDDQIEDQAKHENNSFNVPPDNIITPKGTGPNQSNFDKLGSGYFSENDTPVANIEKVISKSIEKDNFAMISDGYITANGGTLDYSNTDAAIQHSEAVIADNKFDGNIIENVKDSYSVEEQSNFEIDGPNILSNGVYNKSENFKDNSKIPTWANNVLAASHVVMDQSINAKDVPEAVVENESKDQVISDVKEHSASGESSTITNTYQGSGEHINNVDAKNILRPIAGHGQSSINSLLAAKTKIDNVDIKNYHDYANQAVESPIVIEDKEINQHSAAFFNEENTREQIKQTVKYNKDESHFDTRNNIMREIDSLNSVAHKMLNETQKYDVHHIDYKQLYAPDDDDKVLNINNNQNTIYAVDNYKYYNEFPKTKENEVKRSSNGNGRIKPVAEKIIVKSGPDSVHKNSQEVDNPILSDFHVIDTEKDLEVPAGIEGPIPATVLPPPNFVPPNNGDPRRVEFKHSPFEGSLPDMMAPPPKLMPPTINVSRRQKTTSKLNAFADEIPMYDGLPPSVNIAPPPHNFRGMQSSYPAFPASVESRIATMQPPVVPTGQIKHLQSVYTPNGPYFYFKSENHALNKRYFIPLH</sequence>
<dbReference type="SMART" id="SM01419">
    <property type="entry name" value="Thiol-ester_cl"/>
    <property type="match status" value="2"/>
</dbReference>
<evidence type="ECO:0000259" key="5">
    <source>
        <dbReference type="SMART" id="SM01361"/>
    </source>
</evidence>
<evidence type="ECO:0000256" key="1">
    <source>
        <dbReference type="ARBA" id="ARBA00023157"/>
    </source>
</evidence>
<dbReference type="Gene3D" id="2.60.40.690">
    <property type="entry name" value="Alpha-macroglobulin, receptor-binding domain"/>
    <property type="match status" value="1"/>
</dbReference>
<dbReference type="GO" id="GO:0005615">
    <property type="term" value="C:extracellular space"/>
    <property type="evidence" value="ECO:0007669"/>
    <property type="project" value="InterPro"/>
</dbReference>
<accession>A0A2A4J875</accession>
<dbReference type="STRING" id="7102.A0A2A4J875"/>
<dbReference type="Gene3D" id="2.20.130.20">
    <property type="match status" value="1"/>
</dbReference>
<dbReference type="Pfam" id="PF00207">
    <property type="entry name" value="A2M"/>
    <property type="match status" value="1"/>
</dbReference>
<dbReference type="SUPFAM" id="SSF49410">
    <property type="entry name" value="Alpha-macroglobulin receptor domain"/>
    <property type="match status" value="1"/>
</dbReference>
<proteinExistence type="predicted"/>
<dbReference type="InterPro" id="IPR050473">
    <property type="entry name" value="A2M/Complement_sys"/>
</dbReference>
<dbReference type="Gene3D" id="2.60.40.1930">
    <property type="match status" value="2"/>
</dbReference>
<dbReference type="InterPro" id="IPR011625">
    <property type="entry name" value="A2M_N_BRD"/>
</dbReference>
<protein>
    <submittedName>
        <fullName evidence="6">Uncharacterized protein</fullName>
    </submittedName>
</protein>
<dbReference type="GO" id="GO:0004866">
    <property type="term" value="F:endopeptidase inhibitor activity"/>
    <property type="evidence" value="ECO:0007669"/>
    <property type="project" value="InterPro"/>
</dbReference>
<dbReference type="InterPro" id="IPR036595">
    <property type="entry name" value="A-macroglobulin_rcpt-bd_sf"/>
</dbReference>
<dbReference type="InterPro" id="IPR047565">
    <property type="entry name" value="Alpha-macroglob_thiol-ester_cl"/>
</dbReference>
<dbReference type="InterPro" id="IPR019742">
    <property type="entry name" value="MacrogloblnA2_CS"/>
</dbReference>
<dbReference type="PANTHER" id="PTHR11412:SF171">
    <property type="entry name" value="PREGNANCY ZONE PROTEIN-LIKE PROTEIN"/>
    <property type="match status" value="1"/>
</dbReference>
<evidence type="ECO:0000259" key="4">
    <source>
        <dbReference type="SMART" id="SM01360"/>
    </source>
</evidence>
<dbReference type="InterPro" id="IPR011626">
    <property type="entry name" value="Alpha-macroglobulin_TED"/>
</dbReference>
<reference evidence="6" key="1">
    <citation type="submission" date="2017-09" db="EMBL/GenBank/DDBJ databases">
        <title>Contemporary evolution of a Lepidopteran species, Heliothis virescens, in response to modern agricultural practices.</title>
        <authorList>
            <person name="Fritz M.L."/>
            <person name="Deyonke A.M."/>
            <person name="Papanicolaou A."/>
            <person name="Micinski S."/>
            <person name="Westbrook J."/>
            <person name="Gould F."/>
        </authorList>
    </citation>
    <scope>NUCLEOTIDE SEQUENCE [LARGE SCALE GENOMIC DNA]</scope>
    <source>
        <strain evidence="6">HvINT-</strain>
        <tissue evidence="6">Whole body</tissue>
    </source>
</reference>
<organism evidence="6">
    <name type="scientific">Heliothis virescens</name>
    <name type="common">Tobacco budworm moth</name>
    <dbReference type="NCBI Taxonomy" id="7102"/>
    <lineage>
        <taxon>Eukaryota</taxon>
        <taxon>Metazoa</taxon>
        <taxon>Ecdysozoa</taxon>
        <taxon>Arthropoda</taxon>
        <taxon>Hexapoda</taxon>
        <taxon>Insecta</taxon>
        <taxon>Pterygota</taxon>
        <taxon>Neoptera</taxon>
        <taxon>Endopterygota</taxon>
        <taxon>Lepidoptera</taxon>
        <taxon>Glossata</taxon>
        <taxon>Ditrysia</taxon>
        <taxon>Noctuoidea</taxon>
        <taxon>Noctuidae</taxon>
        <taxon>Heliothinae</taxon>
        <taxon>Heliothis</taxon>
    </lineage>
</organism>
<dbReference type="Gene3D" id="2.60.40.10">
    <property type="entry name" value="Immunoglobulins"/>
    <property type="match status" value="2"/>
</dbReference>
<dbReference type="SMART" id="SM01360">
    <property type="entry name" value="A2M"/>
    <property type="match status" value="1"/>
</dbReference>
<dbReference type="Pfam" id="PF07678">
    <property type="entry name" value="TED_complement"/>
    <property type="match status" value="2"/>
</dbReference>
<comment type="caution">
    <text evidence="6">The sequence shown here is derived from an EMBL/GenBank/DDBJ whole genome shotgun (WGS) entry which is preliminary data.</text>
</comment>
<evidence type="ECO:0000256" key="2">
    <source>
        <dbReference type="SAM" id="MobiDB-lite"/>
    </source>
</evidence>
<dbReference type="EMBL" id="NWSH01002664">
    <property type="protein sequence ID" value="PCG67724.1"/>
    <property type="molecule type" value="Genomic_DNA"/>
</dbReference>
<dbReference type="SMART" id="SM01359">
    <property type="entry name" value="A2M_N_2"/>
    <property type="match status" value="1"/>
</dbReference>